<keyword evidence="3 12" id="KW-0732">Signal</keyword>
<feature type="signal peptide" evidence="12">
    <location>
        <begin position="1"/>
        <end position="15"/>
    </location>
</feature>
<dbReference type="PRINTS" id="PR00480">
    <property type="entry name" value="ASTACIN"/>
</dbReference>
<accession>A0AA88HD90</accession>
<dbReference type="Pfam" id="PF01400">
    <property type="entry name" value="Astacin"/>
    <property type="match status" value="1"/>
</dbReference>
<dbReference type="PROSITE" id="PS51864">
    <property type="entry name" value="ASTACIN"/>
    <property type="match status" value="1"/>
</dbReference>
<dbReference type="FunFam" id="3.40.390.10:FF:000015">
    <property type="entry name" value="Meprin A subunit"/>
    <property type="match status" value="1"/>
</dbReference>
<sequence length="248" mass="28601">MYRFYLLTILNLALSHPYGGKFNSKQYPWEQGLYLQGDIKLTEEQAKNGQLNEYYRWVDATVPYVISGDFTSEQMAIIEASFEEYHTKTCVKFVPRTDETDYIDIQSEQTGCWSYVGRIGNVQVVNLQTPECEFCGSCVRYTGTPIHELMHAIGFFHEQSRWDRDDYVTIFEENIDSDKLNNFDKYEEDRITAFGQPYDWGSVMHYSEYAFSNNGEPTIVSKPEGTPLGNDEGLTDVDAAKINAMYNC</sequence>
<evidence type="ECO:0000256" key="9">
    <source>
        <dbReference type="ARBA" id="ARBA00023180"/>
    </source>
</evidence>
<feature type="binding site" evidence="10">
    <location>
        <position position="157"/>
    </location>
    <ligand>
        <name>Zn(2+)</name>
        <dbReference type="ChEBI" id="CHEBI:29105"/>
        <note>catalytic</note>
    </ligand>
</feature>
<feature type="domain" description="Peptidase M12A" evidence="13">
    <location>
        <begin position="48"/>
        <end position="248"/>
    </location>
</feature>
<name>A0AA88HD90_ARTSF</name>
<evidence type="ECO:0000256" key="7">
    <source>
        <dbReference type="ARBA" id="ARBA00023145"/>
    </source>
</evidence>
<evidence type="ECO:0000313" key="14">
    <source>
        <dbReference type="EMBL" id="KAK2709885.1"/>
    </source>
</evidence>
<keyword evidence="6 10" id="KW-0482">Metalloprotease</keyword>
<keyword evidence="9" id="KW-0325">Glycoprotein</keyword>
<gene>
    <name evidence="14" type="ORF">QYM36_013536</name>
</gene>
<dbReference type="EC" id="3.4.24.-" evidence="11"/>
<proteinExistence type="predicted"/>
<dbReference type="CDD" id="cd04280">
    <property type="entry name" value="ZnMc_astacin_like"/>
    <property type="match status" value="1"/>
</dbReference>
<evidence type="ECO:0000256" key="12">
    <source>
        <dbReference type="SAM" id="SignalP"/>
    </source>
</evidence>
<organism evidence="14 15">
    <name type="scientific">Artemia franciscana</name>
    <name type="common">Brine shrimp</name>
    <name type="synonym">Artemia sanfranciscana</name>
    <dbReference type="NCBI Taxonomy" id="6661"/>
    <lineage>
        <taxon>Eukaryota</taxon>
        <taxon>Metazoa</taxon>
        <taxon>Ecdysozoa</taxon>
        <taxon>Arthropoda</taxon>
        <taxon>Crustacea</taxon>
        <taxon>Branchiopoda</taxon>
        <taxon>Anostraca</taxon>
        <taxon>Artemiidae</taxon>
        <taxon>Artemia</taxon>
    </lineage>
</organism>
<feature type="binding site" evidence="10">
    <location>
        <position position="147"/>
    </location>
    <ligand>
        <name>Zn(2+)</name>
        <dbReference type="ChEBI" id="CHEBI:29105"/>
        <note>catalytic</note>
    </ligand>
</feature>
<dbReference type="InterPro" id="IPR034035">
    <property type="entry name" value="Astacin-like_dom"/>
</dbReference>
<keyword evidence="5 10" id="KW-0862">Zinc</keyword>
<keyword evidence="15" id="KW-1185">Reference proteome</keyword>
<dbReference type="GO" id="GO:0004222">
    <property type="term" value="F:metalloendopeptidase activity"/>
    <property type="evidence" value="ECO:0007669"/>
    <property type="project" value="UniProtKB-UniRule"/>
</dbReference>
<keyword evidence="2 10" id="KW-0479">Metal-binding</keyword>
<protein>
    <recommendedName>
        <fullName evidence="11">Metalloendopeptidase</fullName>
        <ecNumber evidence="11">3.4.24.-</ecNumber>
    </recommendedName>
</protein>
<reference evidence="14" key="1">
    <citation type="submission" date="2023-07" db="EMBL/GenBank/DDBJ databases">
        <title>Chromosome-level genome assembly of Artemia franciscana.</title>
        <authorList>
            <person name="Jo E."/>
        </authorList>
    </citation>
    <scope>NUCLEOTIDE SEQUENCE</scope>
    <source>
        <tissue evidence="14">Whole body</tissue>
    </source>
</reference>
<dbReference type="Proteomes" id="UP001187531">
    <property type="component" value="Unassembled WGS sequence"/>
</dbReference>
<dbReference type="PANTHER" id="PTHR10127">
    <property type="entry name" value="DISCOIDIN, CUB, EGF, LAMININ , AND ZINC METALLOPROTEASE DOMAIN CONTAINING"/>
    <property type="match status" value="1"/>
</dbReference>
<feature type="binding site" evidence="10">
    <location>
        <position position="151"/>
    </location>
    <ligand>
        <name>Zn(2+)</name>
        <dbReference type="ChEBI" id="CHEBI:29105"/>
        <note>catalytic</note>
    </ligand>
</feature>
<dbReference type="AlphaFoldDB" id="A0AA88HD90"/>
<dbReference type="InterPro" id="IPR006026">
    <property type="entry name" value="Peptidase_Metallo"/>
</dbReference>
<comment type="caution">
    <text evidence="14">The sequence shown here is derived from an EMBL/GenBank/DDBJ whole genome shotgun (WGS) entry which is preliminary data.</text>
</comment>
<feature type="active site" evidence="10">
    <location>
        <position position="148"/>
    </location>
</feature>
<keyword evidence="7" id="KW-0865">Zymogen</keyword>
<evidence type="ECO:0000256" key="10">
    <source>
        <dbReference type="PROSITE-ProRule" id="PRU01211"/>
    </source>
</evidence>
<evidence type="ECO:0000256" key="3">
    <source>
        <dbReference type="ARBA" id="ARBA00022729"/>
    </source>
</evidence>
<evidence type="ECO:0000256" key="6">
    <source>
        <dbReference type="ARBA" id="ARBA00023049"/>
    </source>
</evidence>
<dbReference type="InterPro" id="IPR001506">
    <property type="entry name" value="Peptidase_M12A"/>
</dbReference>
<keyword evidence="4 10" id="KW-0378">Hydrolase</keyword>
<evidence type="ECO:0000256" key="1">
    <source>
        <dbReference type="ARBA" id="ARBA00022670"/>
    </source>
</evidence>
<dbReference type="SUPFAM" id="SSF55486">
    <property type="entry name" value="Metalloproteases ('zincins'), catalytic domain"/>
    <property type="match status" value="1"/>
</dbReference>
<comment type="cofactor">
    <cofactor evidence="10 11">
        <name>Zn(2+)</name>
        <dbReference type="ChEBI" id="CHEBI:29105"/>
    </cofactor>
    <text evidence="10 11">Binds 1 zinc ion per subunit.</text>
</comment>
<evidence type="ECO:0000256" key="8">
    <source>
        <dbReference type="ARBA" id="ARBA00023157"/>
    </source>
</evidence>
<dbReference type="GO" id="GO:0008270">
    <property type="term" value="F:zinc ion binding"/>
    <property type="evidence" value="ECO:0007669"/>
    <property type="project" value="UniProtKB-UniRule"/>
</dbReference>
<dbReference type="PANTHER" id="PTHR10127:SF780">
    <property type="entry name" value="METALLOENDOPEPTIDASE"/>
    <property type="match status" value="1"/>
</dbReference>
<evidence type="ECO:0000256" key="11">
    <source>
        <dbReference type="RuleBase" id="RU361183"/>
    </source>
</evidence>
<keyword evidence="8" id="KW-1015">Disulfide bond</keyword>
<evidence type="ECO:0000256" key="2">
    <source>
        <dbReference type="ARBA" id="ARBA00022723"/>
    </source>
</evidence>
<dbReference type="GO" id="GO:0006508">
    <property type="term" value="P:proteolysis"/>
    <property type="evidence" value="ECO:0007669"/>
    <property type="project" value="UniProtKB-KW"/>
</dbReference>
<dbReference type="EMBL" id="JAVRJZ010000017">
    <property type="protein sequence ID" value="KAK2709885.1"/>
    <property type="molecule type" value="Genomic_DNA"/>
</dbReference>
<feature type="chain" id="PRO_5041689378" description="Metalloendopeptidase" evidence="12">
    <location>
        <begin position="16"/>
        <end position="248"/>
    </location>
</feature>
<dbReference type="SMART" id="SM00235">
    <property type="entry name" value="ZnMc"/>
    <property type="match status" value="1"/>
</dbReference>
<dbReference type="InterPro" id="IPR024079">
    <property type="entry name" value="MetalloPept_cat_dom_sf"/>
</dbReference>
<evidence type="ECO:0000256" key="5">
    <source>
        <dbReference type="ARBA" id="ARBA00022833"/>
    </source>
</evidence>
<evidence type="ECO:0000313" key="15">
    <source>
        <dbReference type="Proteomes" id="UP001187531"/>
    </source>
</evidence>
<keyword evidence="1 10" id="KW-0645">Protease</keyword>
<dbReference type="Gene3D" id="3.40.390.10">
    <property type="entry name" value="Collagenase (Catalytic Domain)"/>
    <property type="match status" value="1"/>
</dbReference>
<evidence type="ECO:0000256" key="4">
    <source>
        <dbReference type="ARBA" id="ARBA00022801"/>
    </source>
</evidence>
<comment type="caution">
    <text evidence="10">Lacks conserved residue(s) required for the propagation of feature annotation.</text>
</comment>
<evidence type="ECO:0000259" key="13">
    <source>
        <dbReference type="PROSITE" id="PS51864"/>
    </source>
</evidence>